<dbReference type="RefSeq" id="WP_091495772.1">
    <property type="nucleotide sequence ID" value="NZ_FODJ01000003.1"/>
</dbReference>
<dbReference type="EMBL" id="FODJ01000003">
    <property type="protein sequence ID" value="SEN98570.1"/>
    <property type="molecule type" value="Genomic_DNA"/>
</dbReference>
<reference evidence="1 2" key="1">
    <citation type="submission" date="2016-10" db="EMBL/GenBank/DDBJ databases">
        <authorList>
            <person name="de Groot N.N."/>
        </authorList>
    </citation>
    <scope>NUCLEOTIDE SEQUENCE [LARGE SCALE GENOMIC DNA]</scope>
    <source>
        <strain evidence="1 2">CGMCC 1.10434</strain>
    </source>
</reference>
<proteinExistence type="predicted"/>
<evidence type="ECO:0000313" key="2">
    <source>
        <dbReference type="Proteomes" id="UP000199300"/>
    </source>
</evidence>
<evidence type="ECO:0000313" key="1">
    <source>
        <dbReference type="EMBL" id="SEN98570.1"/>
    </source>
</evidence>
<accession>A0A1H8L073</accession>
<sequence>MEQYKFDADDRKVIVDAIVEGYRDYIEHRKDRHRNMKISSAFAWTKGNFIESKVADISGELNLTSKKAKAGLTWDYLQFIHGDTKKLFLIKNAAYFNEKGFSQAILPTNNKGHGTRRTYLHELSKINQDIEFKTITQAHGKSIEHNQQLTLFVPDQHVKADLERLQTEYHEFHILTYKIDDAYQISEIMHYLPNPEDNIAYRIQDLSEYISGSELTDEEREVIAPEQESDIIDPAAFDIGIFEDEESK</sequence>
<protein>
    <submittedName>
        <fullName evidence="1">Uncharacterized protein</fullName>
    </submittedName>
</protein>
<dbReference type="OrthoDB" id="2893237at2"/>
<organism evidence="1 2">
    <name type="scientific">Amphibacillus marinus</name>
    <dbReference type="NCBI Taxonomy" id="872970"/>
    <lineage>
        <taxon>Bacteria</taxon>
        <taxon>Bacillati</taxon>
        <taxon>Bacillota</taxon>
        <taxon>Bacilli</taxon>
        <taxon>Bacillales</taxon>
        <taxon>Bacillaceae</taxon>
        <taxon>Amphibacillus</taxon>
    </lineage>
</organism>
<name>A0A1H8L073_9BACI</name>
<dbReference type="Proteomes" id="UP000199300">
    <property type="component" value="Unassembled WGS sequence"/>
</dbReference>
<keyword evidence="2" id="KW-1185">Reference proteome</keyword>
<dbReference type="AlphaFoldDB" id="A0A1H8L073"/>
<gene>
    <name evidence="1" type="ORF">SAMN04488134_10333</name>
</gene>